<evidence type="ECO:0000259" key="2">
    <source>
        <dbReference type="PROSITE" id="PS50940"/>
    </source>
</evidence>
<dbReference type="GO" id="GO:0008061">
    <property type="term" value="F:chitin binding"/>
    <property type="evidence" value="ECO:0007669"/>
    <property type="project" value="InterPro"/>
</dbReference>
<feature type="chain" id="PRO_5043598025" description="Chitin-binding type-2 domain-containing protein" evidence="1">
    <location>
        <begin position="25"/>
        <end position="178"/>
    </location>
</feature>
<proteinExistence type="predicted"/>
<feature type="domain" description="Chitin-binding type-2" evidence="2">
    <location>
        <begin position="112"/>
        <end position="175"/>
    </location>
</feature>
<dbReference type="GO" id="GO:0005576">
    <property type="term" value="C:extracellular region"/>
    <property type="evidence" value="ECO:0007669"/>
    <property type="project" value="InterPro"/>
</dbReference>
<accession>A0AAW0XH18</accession>
<protein>
    <recommendedName>
        <fullName evidence="2">Chitin-binding type-2 domain-containing protein</fullName>
    </recommendedName>
</protein>
<dbReference type="EMBL" id="JARKIK010000038">
    <property type="protein sequence ID" value="KAK8739009.1"/>
    <property type="molecule type" value="Genomic_DNA"/>
</dbReference>
<name>A0AAW0XH18_CHEQU</name>
<sequence length="178" mass="18636">MKHNSTFLFISVVVLSVLVHTCIGEPCPGDHKCTGMGYMIVDEVTGEAGFCVAPNTVPLCAGVDINGTKLATTTPNPEETTTTTTPTTTITTPTTTIIIPTTTTTTTPSCEVASCVNKVAGVYAYPECKCEKYYTCNNPASGSGGLILRQYSCTGGQVFDISTLSCVTNTLVCPHAYA</sequence>
<dbReference type="InterPro" id="IPR002557">
    <property type="entry name" value="Chitin-bd_dom"/>
</dbReference>
<dbReference type="SUPFAM" id="SSF57625">
    <property type="entry name" value="Invertebrate chitin-binding proteins"/>
    <property type="match status" value="1"/>
</dbReference>
<gene>
    <name evidence="3" type="ORF">OTU49_003787</name>
</gene>
<dbReference type="Proteomes" id="UP001445076">
    <property type="component" value="Unassembled WGS sequence"/>
</dbReference>
<dbReference type="Gene3D" id="3.20.20.80">
    <property type="entry name" value="Glycosidases"/>
    <property type="match status" value="1"/>
</dbReference>
<keyword evidence="1" id="KW-0732">Signal</keyword>
<organism evidence="3 4">
    <name type="scientific">Cherax quadricarinatus</name>
    <name type="common">Australian red claw crayfish</name>
    <dbReference type="NCBI Taxonomy" id="27406"/>
    <lineage>
        <taxon>Eukaryota</taxon>
        <taxon>Metazoa</taxon>
        <taxon>Ecdysozoa</taxon>
        <taxon>Arthropoda</taxon>
        <taxon>Crustacea</taxon>
        <taxon>Multicrustacea</taxon>
        <taxon>Malacostraca</taxon>
        <taxon>Eumalacostraca</taxon>
        <taxon>Eucarida</taxon>
        <taxon>Decapoda</taxon>
        <taxon>Pleocyemata</taxon>
        <taxon>Astacidea</taxon>
        <taxon>Parastacoidea</taxon>
        <taxon>Parastacidae</taxon>
        <taxon>Cherax</taxon>
    </lineage>
</organism>
<comment type="caution">
    <text evidence="3">The sequence shown here is derived from an EMBL/GenBank/DDBJ whole genome shotgun (WGS) entry which is preliminary data.</text>
</comment>
<dbReference type="Pfam" id="PF01607">
    <property type="entry name" value="CBM_14"/>
    <property type="match status" value="1"/>
</dbReference>
<keyword evidence="4" id="KW-1185">Reference proteome</keyword>
<evidence type="ECO:0000313" key="4">
    <source>
        <dbReference type="Proteomes" id="UP001445076"/>
    </source>
</evidence>
<reference evidence="3 4" key="1">
    <citation type="journal article" date="2024" name="BMC Genomics">
        <title>Genome assembly of redclaw crayfish (Cherax quadricarinatus) provides insights into its immune adaptation and hypoxia tolerance.</title>
        <authorList>
            <person name="Liu Z."/>
            <person name="Zheng J."/>
            <person name="Li H."/>
            <person name="Fang K."/>
            <person name="Wang S."/>
            <person name="He J."/>
            <person name="Zhou D."/>
            <person name="Weng S."/>
            <person name="Chi M."/>
            <person name="Gu Z."/>
            <person name="He J."/>
            <person name="Li F."/>
            <person name="Wang M."/>
        </authorList>
    </citation>
    <scope>NUCLEOTIDE SEQUENCE [LARGE SCALE GENOMIC DNA]</scope>
    <source>
        <strain evidence="3">ZL_2023a</strain>
    </source>
</reference>
<dbReference type="AlphaFoldDB" id="A0AAW0XH18"/>
<feature type="signal peptide" evidence="1">
    <location>
        <begin position="1"/>
        <end position="24"/>
    </location>
</feature>
<dbReference type="InterPro" id="IPR036508">
    <property type="entry name" value="Chitin-bd_dom_sf"/>
</dbReference>
<evidence type="ECO:0000313" key="3">
    <source>
        <dbReference type="EMBL" id="KAK8739009.1"/>
    </source>
</evidence>
<evidence type="ECO:0000256" key="1">
    <source>
        <dbReference type="SAM" id="SignalP"/>
    </source>
</evidence>
<dbReference type="PROSITE" id="PS50940">
    <property type="entry name" value="CHIT_BIND_II"/>
    <property type="match status" value="1"/>
</dbReference>